<feature type="transmembrane region" description="Helical" evidence="9">
    <location>
        <begin position="132"/>
        <end position="152"/>
    </location>
</feature>
<comment type="subcellular location">
    <subcellularLocation>
        <location evidence="1">Cell inner membrane</location>
        <topology evidence="1">Multi-pass membrane protein</topology>
    </subcellularLocation>
</comment>
<dbReference type="InterPro" id="IPR007387">
    <property type="entry name" value="TRAP_DctQ"/>
</dbReference>
<comment type="similarity">
    <text evidence="8">Belongs to the TRAP transporter small permease family.</text>
</comment>
<keyword evidence="4" id="KW-0997">Cell inner membrane</keyword>
<feature type="transmembrane region" description="Helical" evidence="9">
    <location>
        <begin position="21"/>
        <end position="40"/>
    </location>
</feature>
<dbReference type="RefSeq" id="WP_008869119.1">
    <property type="nucleotide sequence ID" value="NZ_ACJN02000001.1"/>
</dbReference>
<dbReference type="OrthoDB" id="5420680at2"/>
<reference evidence="11" key="1">
    <citation type="submission" date="2010-05" db="EMBL/GenBank/DDBJ databases">
        <title>The draft genome of Desulfonatronospira thiodismutans ASO3-1.</title>
        <authorList>
            <consortium name="US DOE Joint Genome Institute (JGI-PGF)"/>
            <person name="Lucas S."/>
            <person name="Copeland A."/>
            <person name="Lapidus A."/>
            <person name="Cheng J.-F."/>
            <person name="Bruce D."/>
            <person name="Goodwin L."/>
            <person name="Pitluck S."/>
            <person name="Chertkov O."/>
            <person name="Brettin T."/>
            <person name="Detter J.C."/>
            <person name="Han C."/>
            <person name="Land M.L."/>
            <person name="Hauser L."/>
            <person name="Kyrpides N."/>
            <person name="Mikhailova N."/>
            <person name="Muyzer G."/>
            <person name="Woyke T."/>
        </authorList>
    </citation>
    <scope>NUCLEOTIDE SEQUENCE [LARGE SCALE GENOMIC DNA]</scope>
    <source>
        <strain evidence="11">ASO3-1</strain>
    </source>
</reference>
<evidence type="ECO:0000256" key="7">
    <source>
        <dbReference type="ARBA" id="ARBA00023136"/>
    </source>
</evidence>
<protein>
    <submittedName>
        <fullName evidence="11">Tripartite ATP-independent periplasmic transporter DctQ component</fullName>
    </submittedName>
</protein>
<dbReference type="EMBL" id="ACJN02000001">
    <property type="protein sequence ID" value="EFI35991.1"/>
    <property type="molecule type" value="Genomic_DNA"/>
</dbReference>
<dbReference type="Pfam" id="PF04290">
    <property type="entry name" value="DctQ"/>
    <property type="match status" value="1"/>
</dbReference>
<evidence type="ECO:0000259" key="10">
    <source>
        <dbReference type="Pfam" id="PF04290"/>
    </source>
</evidence>
<keyword evidence="5 9" id="KW-0812">Transmembrane</keyword>
<evidence type="ECO:0000256" key="2">
    <source>
        <dbReference type="ARBA" id="ARBA00022448"/>
    </source>
</evidence>
<dbReference type="InterPro" id="IPR055348">
    <property type="entry name" value="DctQ"/>
</dbReference>
<feature type="transmembrane region" description="Helical" evidence="9">
    <location>
        <begin position="88"/>
        <end position="112"/>
    </location>
</feature>
<keyword evidence="3" id="KW-1003">Cell membrane</keyword>
<keyword evidence="7 9" id="KW-0472">Membrane</keyword>
<dbReference type="GO" id="GO:0005886">
    <property type="term" value="C:plasma membrane"/>
    <property type="evidence" value="ECO:0007669"/>
    <property type="project" value="UniProtKB-SubCell"/>
</dbReference>
<comment type="caution">
    <text evidence="11">The sequence shown here is derived from an EMBL/GenBank/DDBJ whole genome shotgun (WGS) entry which is preliminary data.</text>
</comment>
<dbReference type="GO" id="GO:0015740">
    <property type="term" value="P:C4-dicarboxylate transport"/>
    <property type="evidence" value="ECO:0007669"/>
    <property type="project" value="TreeGrafter"/>
</dbReference>
<organism evidence="11 12">
    <name type="scientific">Desulfonatronospira thiodismutans ASO3-1</name>
    <dbReference type="NCBI Taxonomy" id="555779"/>
    <lineage>
        <taxon>Bacteria</taxon>
        <taxon>Pseudomonadati</taxon>
        <taxon>Thermodesulfobacteriota</taxon>
        <taxon>Desulfovibrionia</taxon>
        <taxon>Desulfovibrionales</taxon>
        <taxon>Desulfonatronovibrionaceae</taxon>
        <taxon>Desulfonatronospira</taxon>
    </lineage>
</organism>
<dbReference type="PANTHER" id="PTHR35011:SF10">
    <property type="entry name" value="TRAP TRANSPORTER SMALL PERMEASE PROTEIN"/>
    <property type="match status" value="1"/>
</dbReference>
<evidence type="ECO:0000313" key="12">
    <source>
        <dbReference type="Proteomes" id="UP000005496"/>
    </source>
</evidence>
<evidence type="ECO:0000256" key="1">
    <source>
        <dbReference type="ARBA" id="ARBA00004429"/>
    </source>
</evidence>
<gene>
    <name evidence="11" type="ORF">Dthio_PD3433</name>
</gene>
<evidence type="ECO:0000256" key="9">
    <source>
        <dbReference type="SAM" id="Phobius"/>
    </source>
</evidence>
<dbReference type="AlphaFoldDB" id="D6SMT0"/>
<accession>D6SMT0</accession>
<keyword evidence="12" id="KW-1185">Reference proteome</keyword>
<evidence type="ECO:0000313" key="11">
    <source>
        <dbReference type="EMBL" id="EFI35991.1"/>
    </source>
</evidence>
<proteinExistence type="inferred from homology"/>
<evidence type="ECO:0000256" key="4">
    <source>
        <dbReference type="ARBA" id="ARBA00022519"/>
    </source>
</evidence>
<dbReference type="PANTHER" id="PTHR35011">
    <property type="entry name" value="2,3-DIKETO-L-GULONATE TRAP TRANSPORTER SMALL PERMEASE PROTEIN YIAM"/>
    <property type="match status" value="1"/>
</dbReference>
<feature type="domain" description="Tripartite ATP-independent periplasmic transporters DctQ component" evidence="10">
    <location>
        <begin position="27"/>
        <end position="153"/>
    </location>
</feature>
<keyword evidence="2" id="KW-0813">Transport</keyword>
<evidence type="ECO:0000256" key="6">
    <source>
        <dbReference type="ARBA" id="ARBA00022989"/>
    </source>
</evidence>
<dbReference type="GO" id="GO:0022857">
    <property type="term" value="F:transmembrane transporter activity"/>
    <property type="evidence" value="ECO:0007669"/>
    <property type="project" value="TreeGrafter"/>
</dbReference>
<keyword evidence="6 9" id="KW-1133">Transmembrane helix</keyword>
<feature type="transmembrane region" description="Helical" evidence="9">
    <location>
        <begin position="46"/>
        <end position="67"/>
    </location>
</feature>
<dbReference type="Proteomes" id="UP000005496">
    <property type="component" value="Unassembled WGS sequence"/>
</dbReference>
<dbReference type="eggNOG" id="COG3090">
    <property type="taxonomic scope" value="Bacteria"/>
</dbReference>
<evidence type="ECO:0000256" key="3">
    <source>
        <dbReference type="ARBA" id="ARBA00022475"/>
    </source>
</evidence>
<sequence>MELLEKIVHNLALRISQIAQLALVLVMLVIVSNIFMRAWWKPLTGSYELVEILGAVILSMGVAYCAVNRGHVTVSLLVDSLPPKIQNIVEIITNAISLTFISLISWGLLQYASNVHRRNLSTSSLDLPLYPVYYLVACGMIMLAMIIVLELIKNTLALIRGRKQD</sequence>
<name>D6SMT0_9BACT</name>
<evidence type="ECO:0000256" key="8">
    <source>
        <dbReference type="ARBA" id="ARBA00038436"/>
    </source>
</evidence>
<evidence type="ECO:0000256" key="5">
    <source>
        <dbReference type="ARBA" id="ARBA00022692"/>
    </source>
</evidence>